<evidence type="ECO:0000313" key="1">
    <source>
        <dbReference type="EMBL" id="MFJ3046866.1"/>
    </source>
</evidence>
<name>A0ABW8F0S3_9BURK</name>
<organism evidence="1 2">
    <name type="scientific">Herbaspirillum chlorophenolicum</name>
    <dbReference type="NCBI Taxonomy" id="211589"/>
    <lineage>
        <taxon>Bacteria</taxon>
        <taxon>Pseudomonadati</taxon>
        <taxon>Pseudomonadota</taxon>
        <taxon>Betaproteobacteria</taxon>
        <taxon>Burkholderiales</taxon>
        <taxon>Oxalobacteraceae</taxon>
        <taxon>Herbaspirillum</taxon>
    </lineage>
</organism>
<sequence length="170" mass="18757">MLAACSGNDESKAKELVTNFYQMHQSARPSGALTLKGLITFRHFFSVPLFDLLKDVSVAEEARAAQTAADPLPPLVEGDIFTANPGGASTFRILQCDMRERESECSVELIYSDAKLKAPSKWTDKVLLTRDARGWIIDNIQYAGGQAPMRSGNLQDTLRQLLKRDTAPLQ</sequence>
<comment type="caution">
    <text evidence="1">The sequence shown here is derived from an EMBL/GenBank/DDBJ whole genome shotgun (WGS) entry which is preliminary data.</text>
</comment>
<evidence type="ECO:0008006" key="3">
    <source>
        <dbReference type="Google" id="ProtNLM"/>
    </source>
</evidence>
<reference evidence="1 2" key="1">
    <citation type="submission" date="2024-10" db="EMBL/GenBank/DDBJ databases">
        <title>The Natural Products Discovery Center: Release of the First 8490 Sequenced Strains for Exploring Actinobacteria Biosynthetic Diversity.</title>
        <authorList>
            <person name="Kalkreuter E."/>
            <person name="Kautsar S.A."/>
            <person name="Yang D."/>
            <person name="Bader C.D."/>
            <person name="Teijaro C.N."/>
            <person name="Fluegel L."/>
            <person name="Davis C.M."/>
            <person name="Simpson J.R."/>
            <person name="Lauterbach L."/>
            <person name="Steele A.D."/>
            <person name="Gui C."/>
            <person name="Meng S."/>
            <person name="Li G."/>
            <person name="Viehrig K."/>
            <person name="Ye F."/>
            <person name="Su P."/>
            <person name="Kiefer A.F."/>
            <person name="Nichols A."/>
            <person name="Cepeda A.J."/>
            <person name="Yan W."/>
            <person name="Fan B."/>
            <person name="Jiang Y."/>
            <person name="Adhikari A."/>
            <person name="Zheng C.-J."/>
            <person name="Schuster L."/>
            <person name="Cowan T.M."/>
            <person name="Smanski M.J."/>
            <person name="Chevrette M.G."/>
            <person name="De Carvalho L.P.S."/>
            <person name="Shen B."/>
        </authorList>
    </citation>
    <scope>NUCLEOTIDE SEQUENCE [LARGE SCALE GENOMIC DNA]</scope>
    <source>
        <strain evidence="1 2">NPDC087045</strain>
    </source>
</reference>
<dbReference type="RefSeq" id="WP_402701189.1">
    <property type="nucleotide sequence ID" value="NZ_JBIUZV010000007.1"/>
</dbReference>
<dbReference type="Proteomes" id="UP001617427">
    <property type="component" value="Unassembled WGS sequence"/>
</dbReference>
<accession>A0ABW8F0S3</accession>
<keyword evidence="2" id="KW-1185">Reference proteome</keyword>
<dbReference type="EMBL" id="JBIUZV010000007">
    <property type="protein sequence ID" value="MFJ3046866.1"/>
    <property type="molecule type" value="Genomic_DNA"/>
</dbReference>
<proteinExistence type="predicted"/>
<protein>
    <recommendedName>
        <fullName evidence="3">Lipoprotein</fullName>
    </recommendedName>
</protein>
<gene>
    <name evidence="1" type="ORF">ACIPEN_13630</name>
</gene>
<evidence type="ECO:0000313" key="2">
    <source>
        <dbReference type="Proteomes" id="UP001617427"/>
    </source>
</evidence>